<dbReference type="VEuPathDB" id="VectorBase:AEPI005823"/>
<dbReference type="AlphaFoldDB" id="A0A182PFW4"/>
<reference evidence="3" key="1">
    <citation type="submission" date="2013-03" db="EMBL/GenBank/DDBJ databases">
        <title>The Genome Sequence of Anopheles epiroticus epiroticus2.</title>
        <authorList>
            <consortium name="The Broad Institute Genomics Platform"/>
            <person name="Neafsey D.E."/>
            <person name="Howell P."/>
            <person name="Walker B."/>
            <person name="Young S.K."/>
            <person name="Zeng Q."/>
            <person name="Gargeya S."/>
            <person name="Fitzgerald M."/>
            <person name="Haas B."/>
            <person name="Abouelleil A."/>
            <person name="Allen A.W."/>
            <person name="Alvarado L."/>
            <person name="Arachchi H.M."/>
            <person name="Berlin A.M."/>
            <person name="Chapman S.B."/>
            <person name="Gainer-Dewar J."/>
            <person name="Goldberg J."/>
            <person name="Griggs A."/>
            <person name="Gujja S."/>
            <person name="Hansen M."/>
            <person name="Howarth C."/>
            <person name="Imamovic A."/>
            <person name="Ireland A."/>
            <person name="Larimer J."/>
            <person name="McCowan C."/>
            <person name="Murphy C."/>
            <person name="Pearson M."/>
            <person name="Poon T.W."/>
            <person name="Priest M."/>
            <person name="Roberts A."/>
            <person name="Saif S."/>
            <person name="Shea T."/>
            <person name="Sisk P."/>
            <person name="Sykes S."/>
            <person name="Wortman J."/>
            <person name="Nusbaum C."/>
            <person name="Birren B."/>
        </authorList>
    </citation>
    <scope>NUCLEOTIDE SEQUENCE [LARGE SCALE GENOMIC DNA]</scope>
    <source>
        <strain evidence="3">Epiroticus2</strain>
    </source>
</reference>
<organism evidence="2 3">
    <name type="scientific">Anopheles epiroticus</name>
    <dbReference type="NCBI Taxonomy" id="199890"/>
    <lineage>
        <taxon>Eukaryota</taxon>
        <taxon>Metazoa</taxon>
        <taxon>Ecdysozoa</taxon>
        <taxon>Arthropoda</taxon>
        <taxon>Hexapoda</taxon>
        <taxon>Insecta</taxon>
        <taxon>Pterygota</taxon>
        <taxon>Neoptera</taxon>
        <taxon>Endopterygota</taxon>
        <taxon>Diptera</taxon>
        <taxon>Nematocera</taxon>
        <taxon>Culicoidea</taxon>
        <taxon>Culicidae</taxon>
        <taxon>Anophelinae</taxon>
        <taxon>Anopheles</taxon>
    </lineage>
</organism>
<feature type="compositionally biased region" description="Polar residues" evidence="1">
    <location>
        <begin position="26"/>
        <end position="67"/>
    </location>
</feature>
<name>A0A182PFW4_9DIPT</name>
<evidence type="ECO:0000256" key="1">
    <source>
        <dbReference type="SAM" id="MobiDB-lite"/>
    </source>
</evidence>
<dbReference type="Proteomes" id="UP000075885">
    <property type="component" value="Unassembled WGS sequence"/>
</dbReference>
<feature type="compositionally biased region" description="Polar residues" evidence="1">
    <location>
        <begin position="1"/>
        <end position="15"/>
    </location>
</feature>
<proteinExistence type="predicted"/>
<accession>A0A182PFW4</accession>
<evidence type="ECO:0000313" key="3">
    <source>
        <dbReference type="Proteomes" id="UP000075885"/>
    </source>
</evidence>
<dbReference type="EnsemblMetazoa" id="AEPI005823-RA">
    <property type="protein sequence ID" value="AEPI005823-PA"/>
    <property type="gene ID" value="AEPI005823"/>
</dbReference>
<feature type="region of interest" description="Disordered" evidence="1">
    <location>
        <begin position="1"/>
        <end position="76"/>
    </location>
</feature>
<sequence>MSNLSSSKANQTQQQDGKDVEAADMSQPSSSKTNQQQQQDGIDKGASSSTLCQPSTSKAHQLKQQQDASEHDAVNNRFIERREPTVAYCIACRSEFTFSLTTDIIQHYLSRRHEPSCRCLYCNGPMYQYLTGKNELQYYHDCHRSKHGLDPS</sequence>
<reference evidence="2" key="2">
    <citation type="submission" date="2020-05" db="UniProtKB">
        <authorList>
            <consortium name="EnsemblMetazoa"/>
        </authorList>
    </citation>
    <scope>IDENTIFICATION</scope>
    <source>
        <strain evidence="2">Epiroticus2</strain>
    </source>
</reference>
<keyword evidence="3" id="KW-1185">Reference proteome</keyword>
<protein>
    <submittedName>
        <fullName evidence="2">Uncharacterized protein</fullName>
    </submittedName>
</protein>
<evidence type="ECO:0000313" key="2">
    <source>
        <dbReference type="EnsemblMetazoa" id="AEPI005823-PA"/>
    </source>
</evidence>